<evidence type="ECO:0000313" key="2">
    <source>
        <dbReference type="Proteomes" id="UP000178885"/>
    </source>
</evidence>
<proteinExistence type="predicted"/>
<evidence type="ECO:0000313" key="1">
    <source>
        <dbReference type="EMBL" id="OGI45394.1"/>
    </source>
</evidence>
<reference evidence="1 2" key="1">
    <citation type="journal article" date="2016" name="Nat. Commun.">
        <title>Thousands of microbial genomes shed light on interconnected biogeochemical processes in an aquifer system.</title>
        <authorList>
            <person name="Anantharaman K."/>
            <person name="Brown C.T."/>
            <person name="Hug L.A."/>
            <person name="Sharon I."/>
            <person name="Castelle C.J."/>
            <person name="Probst A.J."/>
            <person name="Thomas B.C."/>
            <person name="Singh A."/>
            <person name="Wilkins M.J."/>
            <person name="Karaoz U."/>
            <person name="Brodie E.L."/>
            <person name="Williams K.H."/>
            <person name="Hubbard S.S."/>
            <person name="Banfield J.F."/>
        </authorList>
    </citation>
    <scope>NUCLEOTIDE SEQUENCE [LARGE SCALE GENOMIC DNA]</scope>
</reference>
<name>A0A1F6TJT9_9PROT</name>
<evidence type="ECO:0008006" key="3">
    <source>
        <dbReference type="Google" id="ProtNLM"/>
    </source>
</evidence>
<dbReference type="EMBL" id="MFSU01000107">
    <property type="protein sequence ID" value="OGI45394.1"/>
    <property type="molecule type" value="Genomic_DNA"/>
</dbReference>
<organism evidence="1 2">
    <name type="scientific">Candidatus Muproteobacteria bacterium RBG_16_65_34</name>
    <dbReference type="NCBI Taxonomy" id="1817760"/>
    <lineage>
        <taxon>Bacteria</taxon>
        <taxon>Pseudomonadati</taxon>
        <taxon>Pseudomonadota</taxon>
        <taxon>Candidatus Muproteobacteria</taxon>
    </lineage>
</organism>
<dbReference type="AlphaFoldDB" id="A0A1F6TJT9"/>
<accession>A0A1F6TJT9</accession>
<dbReference type="STRING" id="1817760.A2151_08390"/>
<dbReference type="Proteomes" id="UP000178885">
    <property type="component" value="Unassembled WGS sequence"/>
</dbReference>
<protein>
    <recommendedName>
        <fullName evidence="3">DNA-binding protein</fullName>
    </recommendedName>
</protein>
<comment type="caution">
    <text evidence="1">The sequence shown here is derived from an EMBL/GenBank/DDBJ whole genome shotgun (WGS) entry which is preliminary data.</text>
</comment>
<sequence length="67" mass="7831">MNIEIMRAFVRLRQMLASNVDLARKLAALEKKYDAQFRVVFDAIRELMTPPEPKKKRPIGFAPWGEK</sequence>
<gene>
    <name evidence="1" type="ORF">A2151_08390</name>
</gene>